<reference evidence="2 3" key="1">
    <citation type="submission" date="2023-10" db="EMBL/GenBank/DDBJ databases">
        <title>Draft genome sequence of Xylaria bambusicola isolate GMP-LS, the root and basal stem rot pathogen of sugarcane in Indonesia.</title>
        <authorList>
            <person name="Selvaraj P."/>
            <person name="Muralishankar V."/>
            <person name="Muruganantham S."/>
            <person name="Sp S."/>
            <person name="Haryani S."/>
            <person name="Lau K.J.X."/>
            <person name="Naqvi N.I."/>
        </authorList>
    </citation>
    <scope>NUCLEOTIDE SEQUENCE [LARGE SCALE GENOMIC DNA]</scope>
    <source>
        <strain evidence="2">GMP-LS</strain>
    </source>
</reference>
<feature type="compositionally biased region" description="Polar residues" evidence="1">
    <location>
        <begin position="286"/>
        <end position="304"/>
    </location>
</feature>
<evidence type="ECO:0000313" key="2">
    <source>
        <dbReference type="EMBL" id="KAK5633318.1"/>
    </source>
</evidence>
<dbReference type="Proteomes" id="UP001305414">
    <property type="component" value="Unassembled WGS sequence"/>
</dbReference>
<sequence>MNLPPAIHRGLRNRRRVYLSGRSQGSGSTTAISSENSAPRPLTQSGRAPSHQGGGQPIAQTISPTALTDAQTVMTGVGNPSGVPSHSVGFYEQQQPALPGHSSQPSGGGQLNTSGSSFAVSERRASTQNQPQPDVASLEPGYILGLGEPILIRRSALPESVIYADALRRLGGQRFVRPYPDHWPTMQGIRAGNGYYIELRIQIREGLHIASRLTVIERGSRLGYGDQMNIDIVWGQDNQGQLDTQQRRGSMPLTGWEMTCMFNNYTKLQRNILIYDHESVPQNQAFLNQGTPASGPSHQSNQGHISGGWSPGISQPLPFYSGNSVLDNCESKQFGLCSFLDNKS</sequence>
<protein>
    <submittedName>
        <fullName evidence="2">Uncharacterized protein</fullName>
    </submittedName>
</protein>
<feature type="region of interest" description="Disordered" evidence="1">
    <location>
        <begin position="18"/>
        <end position="60"/>
    </location>
</feature>
<feature type="region of interest" description="Disordered" evidence="1">
    <location>
        <begin position="95"/>
        <end position="138"/>
    </location>
</feature>
<evidence type="ECO:0000256" key="1">
    <source>
        <dbReference type="SAM" id="MobiDB-lite"/>
    </source>
</evidence>
<dbReference type="EMBL" id="JAWHQM010000031">
    <property type="protein sequence ID" value="KAK5633318.1"/>
    <property type="molecule type" value="Genomic_DNA"/>
</dbReference>
<dbReference type="AlphaFoldDB" id="A0AAN7UUA3"/>
<organism evidence="2 3">
    <name type="scientific">Xylaria bambusicola</name>
    <dbReference type="NCBI Taxonomy" id="326684"/>
    <lineage>
        <taxon>Eukaryota</taxon>
        <taxon>Fungi</taxon>
        <taxon>Dikarya</taxon>
        <taxon>Ascomycota</taxon>
        <taxon>Pezizomycotina</taxon>
        <taxon>Sordariomycetes</taxon>
        <taxon>Xylariomycetidae</taxon>
        <taxon>Xylariales</taxon>
        <taxon>Xylariaceae</taxon>
        <taxon>Xylaria</taxon>
    </lineage>
</organism>
<accession>A0AAN7UUA3</accession>
<proteinExistence type="predicted"/>
<evidence type="ECO:0000313" key="3">
    <source>
        <dbReference type="Proteomes" id="UP001305414"/>
    </source>
</evidence>
<name>A0AAN7UUA3_9PEZI</name>
<feature type="compositionally biased region" description="Polar residues" evidence="1">
    <location>
        <begin position="21"/>
        <end position="47"/>
    </location>
</feature>
<feature type="region of interest" description="Disordered" evidence="1">
    <location>
        <begin position="286"/>
        <end position="308"/>
    </location>
</feature>
<gene>
    <name evidence="2" type="ORF">RRF57_009032</name>
</gene>
<comment type="caution">
    <text evidence="2">The sequence shown here is derived from an EMBL/GenBank/DDBJ whole genome shotgun (WGS) entry which is preliminary data.</text>
</comment>
<keyword evidence="3" id="KW-1185">Reference proteome</keyword>